<evidence type="ECO:0000313" key="3">
    <source>
        <dbReference type="Proteomes" id="UP000724874"/>
    </source>
</evidence>
<name>A0A9P5NU11_GYMJU</name>
<keyword evidence="1" id="KW-0472">Membrane</keyword>
<dbReference type="EMBL" id="JADNYJ010000023">
    <property type="protein sequence ID" value="KAF8905228.1"/>
    <property type="molecule type" value="Genomic_DNA"/>
</dbReference>
<proteinExistence type="predicted"/>
<gene>
    <name evidence="2" type="ORF">CPB84DRAFT_1845038</name>
</gene>
<evidence type="ECO:0000256" key="1">
    <source>
        <dbReference type="SAM" id="Phobius"/>
    </source>
</evidence>
<keyword evidence="1" id="KW-0812">Transmembrane</keyword>
<feature type="transmembrane region" description="Helical" evidence="1">
    <location>
        <begin position="188"/>
        <end position="207"/>
    </location>
</feature>
<protein>
    <submittedName>
        <fullName evidence="2">Uncharacterized protein</fullName>
    </submittedName>
</protein>
<evidence type="ECO:0000313" key="2">
    <source>
        <dbReference type="EMBL" id="KAF8905228.1"/>
    </source>
</evidence>
<sequence>MTLVLRPITDLPDYNNPSSSFPRDQYIVFDPEAMFYYLGLPSNPRLVYHVGTMPWVKPTGLEAYRVFKELHPVFGYKLNSVWKDVGPKVCDILDSVGVLWTTIDVVGFIRIKEGESIGPVVIWIGVTPETVCGKDVHTAAQGCLDLLREFDITDIEIEFGSLSTVYTRSSGFHAQKQRYRLTQRPTHAILSPLFLLSFLSVTIFWITSTSPFSMEIPLP</sequence>
<dbReference type="OrthoDB" id="5424209at2759"/>
<comment type="caution">
    <text evidence="2">The sequence shown here is derived from an EMBL/GenBank/DDBJ whole genome shotgun (WGS) entry which is preliminary data.</text>
</comment>
<organism evidence="2 3">
    <name type="scientific">Gymnopilus junonius</name>
    <name type="common">Spectacular rustgill mushroom</name>
    <name type="synonym">Gymnopilus spectabilis subsp. junonius</name>
    <dbReference type="NCBI Taxonomy" id="109634"/>
    <lineage>
        <taxon>Eukaryota</taxon>
        <taxon>Fungi</taxon>
        <taxon>Dikarya</taxon>
        <taxon>Basidiomycota</taxon>
        <taxon>Agaricomycotina</taxon>
        <taxon>Agaricomycetes</taxon>
        <taxon>Agaricomycetidae</taxon>
        <taxon>Agaricales</taxon>
        <taxon>Agaricineae</taxon>
        <taxon>Hymenogastraceae</taxon>
        <taxon>Gymnopilus</taxon>
    </lineage>
</organism>
<reference evidence="2" key="1">
    <citation type="submission" date="2020-11" db="EMBL/GenBank/DDBJ databases">
        <authorList>
            <consortium name="DOE Joint Genome Institute"/>
            <person name="Ahrendt S."/>
            <person name="Riley R."/>
            <person name="Andreopoulos W."/>
            <person name="LaButti K."/>
            <person name="Pangilinan J."/>
            <person name="Ruiz-duenas F.J."/>
            <person name="Barrasa J.M."/>
            <person name="Sanchez-Garcia M."/>
            <person name="Camarero S."/>
            <person name="Miyauchi S."/>
            <person name="Serrano A."/>
            <person name="Linde D."/>
            <person name="Babiker R."/>
            <person name="Drula E."/>
            <person name="Ayuso-Fernandez I."/>
            <person name="Pacheco R."/>
            <person name="Padilla G."/>
            <person name="Ferreira P."/>
            <person name="Barriuso J."/>
            <person name="Kellner H."/>
            <person name="Castanera R."/>
            <person name="Alfaro M."/>
            <person name="Ramirez L."/>
            <person name="Pisabarro A.G."/>
            <person name="Kuo A."/>
            <person name="Tritt A."/>
            <person name="Lipzen A."/>
            <person name="He G."/>
            <person name="Yan M."/>
            <person name="Ng V."/>
            <person name="Cullen D."/>
            <person name="Martin F."/>
            <person name="Rosso M.-N."/>
            <person name="Henrissat B."/>
            <person name="Hibbett D."/>
            <person name="Martinez A.T."/>
            <person name="Grigoriev I.V."/>
        </authorList>
    </citation>
    <scope>NUCLEOTIDE SEQUENCE</scope>
    <source>
        <strain evidence="2">AH 44721</strain>
    </source>
</reference>
<dbReference type="Proteomes" id="UP000724874">
    <property type="component" value="Unassembled WGS sequence"/>
</dbReference>
<dbReference type="AlphaFoldDB" id="A0A9P5NU11"/>
<accession>A0A9P5NU11</accession>
<keyword evidence="1" id="KW-1133">Transmembrane helix</keyword>
<keyword evidence="3" id="KW-1185">Reference proteome</keyword>